<sequence>MENIINIATAIIIIAVLMAALIMLTVEIMVQNRITKILEILFQEEE</sequence>
<reference evidence="2" key="1">
    <citation type="submission" date="2009-07" db="EMBL/GenBank/DDBJ databases">
        <authorList>
            <person name="Weinstock G."/>
            <person name="Sodergren E."/>
            <person name="Clifton S."/>
            <person name="Fulton L."/>
            <person name="Fulton B."/>
            <person name="Courtney L."/>
            <person name="Fronick C."/>
            <person name="Harrison M."/>
            <person name="Strong C."/>
            <person name="Farmer C."/>
            <person name="Delahaunty K."/>
            <person name="Markovic C."/>
            <person name="Hall O."/>
            <person name="Minx P."/>
            <person name="Tomlinson C."/>
            <person name="Mitreva M."/>
            <person name="Nelson J."/>
            <person name="Hou S."/>
            <person name="Wollam A."/>
            <person name="Pepin K.H."/>
            <person name="Johnson M."/>
            <person name="Bhonagiri V."/>
            <person name="Nash W.E."/>
            <person name="Warren W."/>
            <person name="Chinwalla A."/>
            <person name="Mardis E.R."/>
            <person name="Wilson R.K."/>
        </authorList>
    </citation>
    <scope>NUCLEOTIDE SEQUENCE [LARGE SCALE GENOMIC DNA]</scope>
    <source>
        <strain evidence="2">ATCC 29256</strain>
    </source>
</reference>
<evidence type="ECO:0000256" key="1">
    <source>
        <dbReference type="SAM" id="Phobius"/>
    </source>
</evidence>
<keyword evidence="1" id="KW-1133">Transmembrane helix</keyword>
<comment type="caution">
    <text evidence="2">The sequence shown here is derived from an EMBL/GenBank/DDBJ whole genome shotgun (WGS) entry which is preliminary data.</text>
</comment>
<protein>
    <submittedName>
        <fullName evidence="2">Uncharacterized protein</fullName>
    </submittedName>
</protein>
<accession>C6M4C5</accession>
<dbReference type="RefSeq" id="WP_003757615.1">
    <property type="nucleotide sequence ID" value="NZ_ACKO02000007.1"/>
</dbReference>
<organism evidence="2 3">
    <name type="scientific">Neisseria sicca ATCC 29256</name>
    <dbReference type="NCBI Taxonomy" id="547045"/>
    <lineage>
        <taxon>Bacteria</taxon>
        <taxon>Pseudomonadati</taxon>
        <taxon>Pseudomonadota</taxon>
        <taxon>Betaproteobacteria</taxon>
        <taxon>Neisseriales</taxon>
        <taxon>Neisseriaceae</taxon>
        <taxon>Neisseria</taxon>
    </lineage>
</organism>
<dbReference type="AlphaFoldDB" id="C6M4C5"/>
<keyword evidence="1" id="KW-0812">Transmembrane</keyword>
<keyword evidence="1" id="KW-0472">Membrane</keyword>
<name>C6M4C5_NEISI</name>
<proteinExistence type="predicted"/>
<dbReference type="EMBL" id="ACKO02000007">
    <property type="protein sequence ID" value="EET44708.1"/>
    <property type="molecule type" value="Genomic_DNA"/>
</dbReference>
<gene>
    <name evidence="2" type="ORF">NEISICOT_01371</name>
</gene>
<feature type="transmembrane region" description="Helical" evidence="1">
    <location>
        <begin position="6"/>
        <end position="26"/>
    </location>
</feature>
<evidence type="ECO:0000313" key="2">
    <source>
        <dbReference type="EMBL" id="EET44708.1"/>
    </source>
</evidence>
<dbReference type="Proteomes" id="UP000005365">
    <property type="component" value="Unassembled WGS sequence"/>
</dbReference>
<evidence type="ECO:0000313" key="3">
    <source>
        <dbReference type="Proteomes" id="UP000005365"/>
    </source>
</evidence>
<keyword evidence="3" id="KW-1185">Reference proteome</keyword>